<comment type="caution">
    <text evidence="1">The sequence shown here is derived from an EMBL/GenBank/DDBJ whole genome shotgun (WGS) entry which is preliminary data.</text>
</comment>
<gene>
    <name evidence="1" type="ORF">QLQ12_44575</name>
</gene>
<name>A0ABT6X188_9ACTN</name>
<evidence type="ECO:0000313" key="2">
    <source>
        <dbReference type="Proteomes" id="UP001241758"/>
    </source>
</evidence>
<sequence>MIKREIRFDCRPRGEDGVLVIVPHIDGASLTELIDRFEIAAGMQPAGDAYGGLIPEFFRFGSMEDHFHGRSTGAIGPKTPVLGCECGEWGCWPLMTRISVTDDHVTWDAFEQPHRKTRDYSGFGPLRFDRRRYDEALAVLVTAISSNAG</sequence>
<keyword evidence="2" id="KW-1185">Reference proteome</keyword>
<protein>
    <submittedName>
        <fullName evidence="1">Uncharacterized protein</fullName>
    </submittedName>
</protein>
<dbReference type="EMBL" id="JASCTH010000051">
    <property type="protein sequence ID" value="MDI6105679.1"/>
    <property type="molecule type" value="Genomic_DNA"/>
</dbReference>
<reference evidence="1 2" key="1">
    <citation type="submission" date="2023-05" db="EMBL/GenBank/DDBJ databases">
        <title>Actinoplanes sp. NEAU-A12 genome sequencing.</title>
        <authorList>
            <person name="Wang Z.-S."/>
        </authorList>
    </citation>
    <scope>NUCLEOTIDE SEQUENCE [LARGE SCALE GENOMIC DNA]</scope>
    <source>
        <strain evidence="1 2">NEAU-A12</strain>
    </source>
</reference>
<organism evidence="1 2">
    <name type="scientific">Actinoplanes sandaracinus</name>
    <dbReference type="NCBI Taxonomy" id="3045177"/>
    <lineage>
        <taxon>Bacteria</taxon>
        <taxon>Bacillati</taxon>
        <taxon>Actinomycetota</taxon>
        <taxon>Actinomycetes</taxon>
        <taxon>Micromonosporales</taxon>
        <taxon>Micromonosporaceae</taxon>
        <taxon>Actinoplanes</taxon>
    </lineage>
</organism>
<accession>A0ABT6X188</accession>
<evidence type="ECO:0000313" key="1">
    <source>
        <dbReference type="EMBL" id="MDI6105679.1"/>
    </source>
</evidence>
<dbReference type="RefSeq" id="WP_282767147.1">
    <property type="nucleotide sequence ID" value="NZ_JASCTH010000051.1"/>
</dbReference>
<dbReference type="Proteomes" id="UP001241758">
    <property type="component" value="Unassembled WGS sequence"/>
</dbReference>
<proteinExistence type="predicted"/>